<dbReference type="EMBL" id="PEOG01000081">
    <property type="protein sequence ID" value="PIM51064.1"/>
    <property type="molecule type" value="Genomic_DNA"/>
</dbReference>
<dbReference type="SUPFAM" id="SSF50249">
    <property type="entry name" value="Nucleic acid-binding proteins"/>
    <property type="match status" value="1"/>
</dbReference>
<feature type="domain" description="CSD" evidence="3">
    <location>
        <begin position="46"/>
        <end position="111"/>
    </location>
</feature>
<evidence type="ECO:0000256" key="2">
    <source>
        <dbReference type="SAM" id="Phobius"/>
    </source>
</evidence>
<dbReference type="PROSITE" id="PS51857">
    <property type="entry name" value="CSD_2"/>
    <property type="match status" value="1"/>
</dbReference>
<proteinExistence type="predicted"/>
<evidence type="ECO:0000256" key="1">
    <source>
        <dbReference type="SAM" id="MobiDB-lite"/>
    </source>
</evidence>
<feature type="transmembrane region" description="Helical" evidence="2">
    <location>
        <begin position="142"/>
        <end position="162"/>
    </location>
</feature>
<reference evidence="4 5" key="1">
    <citation type="submission" date="2017-11" db="EMBL/GenBank/DDBJ databases">
        <title>Draft genome sequence of Mitsuaria sp. HWN-4.</title>
        <authorList>
            <person name="Gundlapally S.R."/>
        </authorList>
    </citation>
    <scope>NUCLEOTIDE SEQUENCE [LARGE SCALE GENOMIC DNA]</scope>
    <source>
        <strain evidence="4 5">HWN-4</strain>
    </source>
</reference>
<comment type="caution">
    <text evidence="4">The sequence shown here is derived from an EMBL/GenBank/DDBJ whole genome shotgun (WGS) entry which is preliminary data.</text>
</comment>
<keyword evidence="5" id="KW-1185">Reference proteome</keyword>
<dbReference type="InterPro" id="IPR011129">
    <property type="entry name" value="CSD"/>
</dbReference>
<gene>
    <name evidence="4" type="ORF">CS062_21680</name>
</gene>
<feature type="compositionally biased region" description="Basic and acidic residues" evidence="1">
    <location>
        <begin position="14"/>
        <end position="30"/>
    </location>
</feature>
<sequence length="179" mass="19707">MHPQKPGPVPGSFSEEREALDGGRPADHKSATRRRAIHKTGELVMRFEGTLDSWYAERGHGVVRPEQGGETLFVHVSAFPMDGQPPQEGERISFEIVSRSDGSKQAVRLQRLHAHKLPAQLRPARMASRPPRPIARRRTSPLTWMVLVLLALGVGATVWTPASHALGGAKAQNEQPGRR</sequence>
<evidence type="ECO:0000313" key="5">
    <source>
        <dbReference type="Proteomes" id="UP000231501"/>
    </source>
</evidence>
<protein>
    <recommendedName>
        <fullName evidence="3">CSD domain-containing protein</fullName>
    </recommendedName>
</protein>
<name>A0A2G9C5Z1_9BURK</name>
<dbReference type="Proteomes" id="UP000231501">
    <property type="component" value="Unassembled WGS sequence"/>
</dbReference>
<keyword evidence="2" id="KW-0812">Transmembrane</keyword>
<dbReference type="GO" id="GO:0005829">
    <property type="term" value="C:cytosol"/>
    <property type="evidence" value="ECO:0007669"/>
    <property type="project" value="UniProtKB-ARBA"/>
</dbReference>
<evidence type="ECO:0000259" key="3">
    <source>
        <dbReference type="PROSITE" id="PS51857"/>
    </source>
</evidence>
<keyword evidence="2" id="KW-0472">Membrane</keyword>
<dbReference type="AlphaFoldDB" id="A0A2G9C5Z1"/>
<dbReference type="GO" id="GO:0003676">
    <property type="term" value="F:nucleic acid binding"/>
    <property type="evidence" value="ECO:0007669"/>
    <property type="project" value="InterPro"/>
</dbReference>
<organism evidence="4 5">
    <name type="scientific">Roseateles chitinivorans</name>
    <dbReference type="NCBI Taxonomy" id="2917965"/>
    <lineage>
        <taxon>Bacteria</taxon>
        <taxon>Pseudomonadati</taxon>
        <taxon>Pseudomonadota</taxon>
        <taxon>Betaproteobacteria</taxon>
        <taxon>Burkholderiales</taxon>
        <taxon>Sphaerotilaceae</taxon>
        <taxon>Roseateles</taxon>
    </lineage>
</organism>
<dbReference type="Pfam" id="PF00313">
    <property type="entry name" value="CSD"/>
    <property type="match status" value="1"/>
</dbReference>
<dbReference type="Gene3D" id="2.40.50.140">
    <property type="entry name" value="Nucleic acid-binding proteins"/>
    <property type="match status" value="1"/>
</dbReference>
<dbReference type="InterPro" id="IPR002059">
    <property type="entry name" value="CSP_DNA-bd"/>
</dbReference>
<feature type="region of interest" description="Disordered" evidence="1">
    <location>
        <begin position="1"/>
        <end position="34"/>
    </location>
</feature>
<dbReference type="SMART" id="SM00357">
    <property type="entry name" value="CSP"/>
    <property type="match status" value="1"/>
</dbReference>
<dbReference type="InterPro" id="IPR012340">
    <property type="entry name" value="NA-bd_OB-fold"/>
</dbReference>
<evidence type="ECO:0000313" key="4">
    <source>
        <dbReference type="EMBL" id="PIM51064.1"/>
    </source>
</evidence>
<keyword evidence="2" id="KW-1133">Transmembrane helix</keyword>
<accession>A0A2G9C5Z1</accession>